<feature type="signal peptide" evidence="1">
    <location>
        <begin position="1"/>
        <end position="24"/>
    </location>
</feature>
<accession>A0A933L4P3</accession>
<evidence type="ECO:0008006" key="4">
    <source>
        <dbReference type="Google" id="ProtNLM"/>
    </source>
</evidence>
<reference evidence="2" key="1">
    <citation type="submission" date="2020-07" db="EMBL/GenBank/DDBJ databases">
        <title>Huge and variable diversity of episymbiotic CPR bacteria and DPANN archaea in groundwater ecosystems.</title>
        <authorList>
            <person name="He C.Y."/>
            <person name="Keren R."/>
            <person name="Whittaker M."/>
            <person name="Farag I.F."/>
            <person name="Doudna J."/>
            <person name="Cate J.H.D."/>
            <person name="Banfield J.F."/>
        </authorList>
    </citation>
    <scope>NUCLEOTIDE SEQUENCE</scope>
    <source>
        <strain evidence="2">NC_groundwater_1586_Pr3_B-0.1um_66_15</strain>
    </source>
</reference>
<name>A0A933L4P3_9HYPH</name>
<evidence type="ECO:0000313" key="3">
    <source>
        <dbReference type="Proteomes" id="UP000782610"/>
    </source>
</evidence>
<dbReference type="EMBL" id="JACRAF010000029">
    <property type="protein sequence ID" value="MBI4922285.1"/>
    <property type="molecule type" value="Genomic_DNA"/>
</dbReference>
<evidence type="ECO:0000256" key="1">
    <source>
        <dbReference type="SAM" id="SignalP"/>
    </source>
</evidence>
<organism evidence="2 3">
    <name type="scientific">Devosia nanyangense</name>
    <dbReference type="NCBI Taxonomy" id="1228055"/>
    <lineage>
        <taxon>Bacteria</taxon>
        <taxon>Pseudomonadati</taxon>
        <taxon>Pseudomonadota</taxon>
        <taxon>Alphaproteobacteria</taxon>
        <taxon>Hyphomicrobiales</taxon>
        <taxon>Devosiaceae</taxon>
        <taxon>Devosia</taxon>
    </lineage>
</organism>
<evidence type="ECO:0000313" key="2">
    <source>
        <dbReference type="EMBL" id="MBI4922285.1"/>
    </source>
</evidence>
<proteinExistence type="predicted"/>
<protein>
    <recommendedName>
        <fullName evidence="4">DUF4142 domain-containing protein</fullName>
    </recommendedName>
</protein>
<gene>
    <name evidence="2" type="ORF">HY834_11080</name>
</gene>
<sequence length="236" mass="25677">MARFLRALALGATLATTILVSACARPVGDFGRAEPEAIHADFMPATAAFPAAAHGEATSAFNLSDQEREMQNRIWRFLVSPHAVGWFGDGTIALGRARATLPPTDQYYRWLHRQEFASSRVRYARVADDVTADIAAMPKTFAAICAVLDIDRQRGIATSEISGLEPAMLEDAAARRAENRTTIARFVDAAANRYDAYSYALDHLLVETPHQEAVEVDGLLSDLATYVGAAEQGEFC</sequence>
<comment type="caution">
    <text evidence="2">The sequence shown here is derived from an EMBL/GenBank/DDBJ whole genome shotgun (WGS) entry which is preliminary data.</text>
</comment>
<dbReference type="AlphaFoldDB" id="A0A933L4P3"/>
<keyword evidence="1" id="KW-0732">Signal</keyword>
<dbReference type="PROSITE" id="PS51257">
    <property type="entry name" value="PROKAR_LIPOPROTEIN"/>
    <property type="match status" value="1"/>
</dbReference>
<dbReference type="Proteomes" id="UP000782610">
    <property type="component" value="Unassembled WGS sequence"/>
</dbReference>
<feature type="chain" id="PRO_5037726088" description="DUF4142 domain-containing protein" evidence="1">
    <location>
        <begin position="25"/>
        <end position="236"/>
    </location>
</feature>